<keyword evidence="2" id="KW-0805">Transcription regulation</keyword>
<dbReference type="AlphaFoldDB" id="A0A1G6ZS42"/>
<keyword evidence="3" id="KW-0238">DNA-binding</keyword>
<dbReference type="STRING" id="57664.SAMN05661003_10388"/>
<dbReference type="GO" id="GO:0000976">
    <property type="term" value="F:transcription cis-regulatory region binding"/>
    <property type="evidence" value="ECO:0007669"/>
    <property type="project" value="TreeGrafter"/>
</dbReference>
<dbReference type="InterPro" id="IPR036390">
    <property type="entry name" value="WH_DNA-bd_sf"/>
</dbReference>
<dbReference type="SUPFAM" id="SSF46785">
    <property type="entry name" value="Winged helix' DNA-binding domain"/>
    <property type="match status" value="1"/>
</dbReference>
<dbReference type="InterPro" id="IPR005119">
    <property type="entry name" value="LysR_subst-bd"/>
</dbReference>
<feature type="domain" description="HTH lysR-type" evidence="5">
    <location>
        <begin position="1"/>
        <end position="58"/>
    </location>
</feature>
<evidence type="ECO:0000256" key="4">
    <source>
        <dbReference type="ARBA" id="ARBA00023163"/>
    </source>
</evidence>
<dbReference type="Pfam" id="PF03466">
    <property type="entry name" value="LysR_substrate"/>
    <property type="match status" value="1"/>
</dbReference>
<evidence type="ECO:0000256" key="3">
    <source>
        <dbReference type="ARBA" id="ARBA00023125"/>
    </source>
</evidence>
<dbReference type="Proteomes" id="UP000243205">
    <property type="component" value="Unassembled WGS sequence"/>
</dbReference>
<organism evidence="6 7">
    <name type="scientific">Desulfuromonas thiophila</name>
    <dbReference type="NCBI Taxonomy" id="57664"/>
    <lineage>
        <taxon>Bacteria</taxon>
        <taxon>Pseudomonadati</taxon>
        <taxon>Thermodesulfobacteriota</taxon>
        <taxon>Desulfuromonadia</taxon>
        <taxon>Desulfuromonadales</taxon>
        <taxon>Desulfuromonadaceae</taxon>
        <taxon>Desulfuromonas</taxon>
    </lineage>
</organism>
<evidence type="ECO:0000313" key="7">
    <source>
        <dbReference type="Proteomes" id="UP000243205"/>
    </source>
</evidence>
<comment type="similarity">
    <text evidence="1">Belongs to the LysR transcriptional regulatory family.</text>
</comment>
<dbReference type="PRINTS" id="PR00039">
    <property type="entry name" value="HTHLYSR"/>
</dbReference>
<keyword evidence="7" id="KW-1185">Reference proteome</keyword>
<evidence type="ECO:0000256" key="2">
    <source>
        <dbReference type="ARBA" id="ARBA00023015"/>
    </source>
</evidence>
<dbReference type="OrthoDB" id="3252676at2"/>
<dbReference type="InterPro" id="IPR036388">
    <property type="entry name" value="WH-like_DNA-bd_sf"/>
</dbReference>
<proteinExistence type="inferred from homology"/>
<dbReference type="EMBL" id="FNAQ01000003">
    <property type="protein sequence ID" value="SDE05047.1"/>
    <property type="molecule type" value="Genomic_DNA"/>
</dbReference>
<dbReference type="Gene3D" id="3.40.190.10">
    <property type="entry name" value="Periplasmic binding protein-like II"/>
    <property type="match status" value="2"/>
</dbReference>
<dbReference type="PANTHER" id="PTHR30126">
    <property type="entry name" value="HTH-TYPE TRANSCRIPTIONAL REGULATOR"/>
    <property type="match status" value="1"/>
</dbReference>
<dbReference type="CDD" id="cd05466">
    <property type="entry name" value="PBP2_LTTR_substrate"/>
    <property type="match status" value="1"/>
</dbReference>
<reference evidence="7" key="1">
    <citation type="submission" date="2016-10" db="EMBL/GenBank/DDBJ databases">
        <authorList>
            <person name="Varghese N."/>
            <person name="Submissions S."/>
        </authorList>
    </citation>
    <scope>NUCLEOTIDE SEQUENCE [LARGE SCALE GENOMIC DNA]</scope>
    <source>
        <strain evidence="7">DSM 8987</strain>
    </source>
</reference>
<evidence type="ECO:0000259" key="5">
    <source>
        <dbReference type="PROSITE" id="PS50931"/>
    </source>
</evidence>
<dbReference type="Pfam" id="PF00126">
    <property type="entry name" value="HTH_1"/>
    <property type="match status" value="1"/>
</dbReference>
<dbReference type="Gene3D" id="1.10.10.10">
    <property type="entry name" value="Winged helix-like DNA-binding domain superfamily/Winged helix DNA-binding domain"/>
    <property type="match status" value="1"/>
</dbReference>
<dbReference type="InterPro" id="IPR000847">
    <property type="entry name" value="LysR_HTH_N"/>
</dbReference>
<name>A0A1G6ZS42_9BACT</name>
<evidence type="ECO:0000256" key="1">
    <source>
        <dbReference type="ARBA" id="ARBA00009437"/>
    </source>
</evidence>
<dbReference type="GO" id="GO:0003700">
    <property type="term" value="F:DNA-binding transcription factor activity"/>
    <property type="evidence" value="ECO:0007669"/>
    <property type="project" value="InterPro"/>
</dbReference>
<dbReference type="NCBIfam" id="NF041036">
    <property type="entry name" value="decaheme_TF"/>
    <property type="match status" value="1"/>
</dbReference>
<accession>A0A1G6ZS42</accession>
<dbReference type="PROSITE" id="PS50931">
    <property type="entry name" value="HTH_LYSR"/>
    <property type="match status" value="1"/>
</dbReference>
<sequence>METQYLRTLLIAASEGSFSRAAEKLHLTQSAVSQRAKSLEACCGTQLFDRSGSSLMPTTAGLQVLDAARRILDIEDAMFSALRQLQQRRRLSICCTAAFGVAHLPEVLKIFMPLQADIDDLRFLFSTPAQALEGLRGGEFDVAIIEHLADLDFGPLHTLPLPQDEMIFVSAPALQLPAGSVRLEQLYPHSLITRRDGCSCHDLLSRNLSQRQIDFSAFRKVLMLDDYGLMLREVLSGQGIAFLSRSVALAHLANGHLREHRVKGFDRVRLRSLVARSCSENPLQHAFMTCVLDYFAAASATS</sequence>
<protein>
    <submittedName>
        <fullName evidence="6">Transcriptional regulator, LysR family</fullName>
    </submittedName>
</protein>
<keyword evidence="4" id="KW-0804">Transcription</keyword>
<dbReference type="SUPFAM" id="SSF53850">
    <property type="entry name" value="Periplasmic binding protein-like II"/>
    <property type="match status" value="1"/>
</dbReference>
<dbReference type="RefSeq" id="WP_092076642.1">
    <property type="nucleotide sequence ID" value="NZ_CALFZY010000011.1"/>
</dbReference>
<evidence type="ECO:0000313" key="6">
    <source>
        <dbReference type="EMBL" id="SDE05047.1"/>
    </source>
</evidence>
<gene>
    <name evidence="6" type="ORF">SAMN05661003_10388</name>
</gene>
<dbReference type="PANTHER" id="PTHR30126:SF91">
    <property type="entry name" value="LYSR FAMILY TRANSCRIPTIONAL REGULATOR"/>
    <property type="match status" value="1"/>
</dbReference>